<organism evidence="2 3">
    <name type="scientific">Nostoc minutum NIES-26</name>
    <dbReference type="NCBI Taxonomy" id="1844469"/>
    <lineage>
        <taxon>Bacteria</taxon>
        <taxon>Bacillati</taxon>
        <taxon>Cyanobacteriota</taxon>
        <taxon>Cyanophyceae</taxon>
        <taxon>Nostocales</taxon>
        <taxon>Nostocaceae</taxon>
        <taxon>Nostoc</taxon>
    </lineage>
</organism>
<comment type="caution">
    <text evidence="2">The sequence shown here is derived from an EMBL/GenBank/DDBJ whole genome shotgun (WGS) entry which is preliminary data.</text>
</comment>
<dbReference type="SUPFAM" id="SSF52540">
    <property type="entry name" value="P-loop containing nucleoside triphosphate hydrolases"/>
    <property type="match status" value="1"/>
</dbReference>
<dbReference type="PANTHER" id="PTHR46844">
    <property type="entry name" value="SLR5058 PROTEIN"/>
    <property type="match status" value="1"/>
</dbReference>
<sequence length="786" mass="91929">MAAIQVDPDIFQILRQAYSEKFGSSPTSLINRLNHVFKEELVNESENLIADRTIRAFFNSSVPPKMQEKNLNYLCSVLLDQESYREALRQLINIKSDLEGDWLDPYWKHLDRKCRTMRVLDMNEPILIESIYVKFNIMKNIQGRRMQTIQSLLNDSEIELNNETYKRLSFSGNEMHMPVLEAAIQYRKLMILGKPGAGKTTFLKYLAIHFPIEESKEKIIPVFIPLRDMFDYDGKFNLLDAVIQEFTNCIPNSENTVLKLLQRGRCLILLDGLDEIKVDNNIYRQIDQLTEQFPDNRFIITCRSAACDYVFNTFTEVEIADFEREEIETFARNWFQARGEQNICDRFLEKLEENQQVKELATNPLLLTILSLTFEDNYDFSSNRYGLYADAVDTLLRRWDASRRIERQPNIHLSRQRKINMFSEIAYEGLSHKPPKFLWQQWELQDQIAKFLENFNFEIDTQEILKLIEANYGLLIQQAKGIYSFSHLTFQEYFAAEYIVENRKPEFFKAFVQQNFLGRQWREVFILIIERLSNADEFLKLMFKCINDIVKNSQELQSMLKWLHKITTDANISSSAWRAYYLAIDLDVELYISTDIQIERSLFGKLATELRNYNKNYKQLTPPQPKALLISRLVAIHALATDRADVKHLQKTDFTRHRLELSDDLDIDINKKLSFAIEKAKEAKITDLVGKLIDLQSRHPASDASSSEWKKWAEYLQQLLVNHLNVGYSIALPADDVKALEQYIYANYLLIECISGENNSSRSLRDAIIDNLLLPQDEIPTDLLSI</sequence>
<protein>
    <recommendedName>
        <fullName evidence="1">NACHT domain-containing protein</fullName>
    </recommendedName>
</protein>
<dbReference type="InterPro" id="IPR027417">
    <property type="entry name" value="P-loop_NTPase"/>
</dbReference>
<dbReference type="InterPro" id="IPR054501">
    <property type="entry name" value="NCH2"/>
</dbReference>
<feature type="domain" description="NACHT" evidence="1">
    <location>
        <begin position="187"/>
        <end position="306"/>
    </location>
</feature>
<evidence type="ECO:0000313" key="2">
    <source>
        <dbReference type="EMBL" id="RCJ42405.1"/>
    </source>
</evidence>
<dbReference type="PANTHER" id="PTHR46844:SF1">
    <property type="entry name" value="SLR5058 PROTEIN"/>
    <property type="match status" value="1"/>
</dbReference>
<dbReference type="InterPro" id="IPR007111">
    <property type="entry name" value="NACHT_NTPase"/>
</dbReference>
<gene>
    <name evidence="2" type="ORF">A6770_34885</name>
</gene>
<name>A0A367S0W7_9NOSO</name>
<evidence type="ECO:0000259" key="1">
    <source>
        <dbReference type="PROSITE" id="PS50837"/>
    </source>
</evidence>
<dbReference type="Proteomes" id="UP000252107">
    <property type="component" value="Unassembled WGS sequence"/>
</dbReference>
<accession>A0A367S0W7</accession>
<keyword evidence="3" id="KW-1185">Reference proteome</keyword>
<dbReference type="AlphaFoldDB" id="A0A367S0W7"/>
<dbReference type="Pfam" id="PF05729">
    <property type="entry name" value="NACHT"/>
    <property type="match status" value="1"/>
</dbReference>
<dbReference type="PROSITE" id="PS50837">
    <property type="entry name" value="NACHT"/>
    <property type="match status" value="1"/>
</dbReference>
<dbReference type="EMBL" id="LXQD01000007">
    <property type="protein sequence ID" value="RCJ42405.1"/>
    <property type="molecule type" value="Genomic_DNA"/>
</dbReference>
<proteinExistence type="predicted"/>
<dbReference type="Gene3D" id="3.40.50.300">
    <property type="entry name" value="P-loop containing nucleotide triphosphate hydrolases"/>
    <property type="match status" value="1"/>
</dbReference>
<reference evidence="2" key="1">
    <citation type="submission" date="2016-04" db="EMBL/GenBank/DDBJ databases">
        <authorList>
            <person name="Tabuchi Yagui T.R."/>
        </authorList>
    </citation>
    <scope>NUCLEOTIDE SEQUENCE [LARGE SCALE GENOMIC DNA]</scope>
    <source>
        <strain evidence="2">NIES-26</strain>
    </source>
</reference>
<dbReference type="Pfam" id="PF22727">
    <property type="entry name" value="NCH2"/>
    <property type="match status" value="1"/>
</dbReference>
<evidence type="ECO:0000313" key="3">
    <source>
        <dbReference type="Proteomes" id="UP000252107"/>
    </source>
</evidence>